<reference evidence="1 2" key="2">
    <citation type="submission" date="2015-01" db="EMBL/GenBank/DDBJ databases">
        <authorList>
            <consortium name="NBRP consortium"/>
            <person name="Sawabe T."/>
            <person name="Meirelles P."/>
            <person name="Feng G."/>
            <person name="Sayaka M."/>
            <person name="Hattori M."/>
            <person name="Ohkuma M."/>
        </authorList>
    </citation>
    <scope>NUCLEOTIDE SEQUENCE [LARGE SCALE GENOMIC DNA]</scope>
    <source>
        <strain evidence="1 2">JCM19232</strain>
    </source>
</reference>
<organism evidence="1 2">
    <name type="scientific">Vibrio ishigakensis</name>
    <dbReference type="NCBI Taxonomy" id="1481914"/>
    <lineage>
        <taxon>Bacteria</taxon>
        <taxon>Pseudomonadati</taxon>
        <taxon>Pseudomonadota</taxon>
        <taxon>Gammaproteobacteria</taxon>
        <taxon>Vibrionales</taxon>
        <taxon>Vibrionaceae</taxon>
        <taxon>Vibrio</taxon>
    </lineage>
</organism>
<name>A0A0B8PE59_9VIBR</name>
<accession>A0A0B8PE59</accession>
<dbReference type="Proteomes" id="UP000031670">
    <property type="component" value="Unassembled WGS sequence"/>
</dbReference>
<dbReference type="EMBL" id="BBSA01000018">
    <property type="protein sequence ID" value="GAM65260.1"/>
    <property type="molecule type" value="Genomic_DNA"/>
</dbReference>
<reference evidence="1 2" key="1">
    <citation type="submission" date="2015-01" db="EMBL/GenBank/DDBJ databases">
        <title>Vibrio sp. C5 JCM 19232 whole genome shotgun sequence.</title>
        <authorList>
            <person name="Sawabe T."/>
            <person name="Meirelles P."/>
            <person name="Feng G."/>
            <person name="Sayaka M."/>
            <person name="Hattori M."/>
            <person name="Ohkuma M."/>
        </authorList>
    </citation>
    <scope>NUCLEOTIDE SEQUENCE [LARGE SCALE GENOMIC DNA]</scope>
    <source>
        <strain evidence="1 2">JCM19232</strain>
    </source>
</reference>
<evidence type="ECO:0000313" key="2">
    <source>
        <dbReference type="Proteomes" id="UP000031670"/>
    </source>
</evidence>
<proteinExistence type="predicted"/>
<dbReference type="AlphaFoldDB" id="A0A0B8PE59"/>
<evidence type="ECO:0000313" key="1">
    <source>
        <dbReference type="EMBL" id="GAM65260.1"/>
    </source>
</evidence>
<protein>
    <submittedName>
        <fullName evidence="1">Uncharacterized protein</fullName>
    </submittedName>
</protein>
<sequence>MYSDTETEDGTAGPDGYEIAKLDWQTANAYCTTRGLRLPTEAELLDIWNGSGNLWQSHRWSAKISFWSSDPGATNTYKTVNMIDDAQHDTDIDNPHYVGCVMEVDGIASISVTPATSILTVGEQETLMVEAETVFGKKIDVIAATSLAISNGSSITIQGNTVTAIQEGSSSIEATLGDATATSEIHVIEGGPYGLDESITVGISHVAVSADGGIHNPMGRRSK</sequence>
<gene>
    <name evidence="1" type="ORF">JCM19232_4225</name>
</gene>
<comment type="caution">
    <text evidence="1">The sequence shown here is derived from an EMBL/GenBank/DDBJ whole genome shotgun (WGS) entry which is preliminary data.</text>
</comment>
<dbReference type="Gene3D" id="2.60.40.1080">
    <property type="match status" value="1"/>
</dbReference>
<dbReference type="InterPro" id="IPR016187">
    <property type="entry name" value="CTDL_fold"/>
</dbReference>
<dbReference type="SUPFAM" id="SSF56436">
    <property type="entry name" value="C-type lectin-like"/>
    <property type="match status" value="1"/>
</dbReference>